<gene>
    <name evidence="7" type="ORF">ABFV83_19435</name>
</gene>
<evidence type="ECO:0000256" key="2">
    <source>
        <dbReference type="ARBA" id="ARBA00022475"/>
    </source>
</evidence>
<evidence type="ECO:0000256" key="3">
    <source>
        <dbReference type="ARBA" id="ARBA00022692"/>
    </source>
</evidence>
<feature type="transmembrane region" description="Helical" evidence="6">
    <location>
        <begin position="12"/>
        <end position="35"/>
    </location>
</feature>
<dbReference type="PANTHER" id="PTHR30250">
    <property type="entry name" value="PST FAMILY PREDICTED COLANIC ACID TRANSPORTER"/>
    <property type="match status" value="1"/>
</dbReference>
<proteinExistence type="predicted"/>
<accession>A0AAU7PNJ1</accession>
<feature type="transmembrane region" description="Helical" evidence="6">
    <location>
        <begin position="114"/>
        <end position="134"/>
    </location>
</feature>
<dbReference type="AlphaFoldDB" id="A0AAU7PNJ1"/>
<evidence type="ECO:0000256" key="4">
    <source>
        <dbReference type="ARBA" id="ARBA00022989"/>
    </source>
</evidence>
<evidence type="ECO:0000256" key="5">
    <source>
        <dbReference type="ARBA" id="ARBA00023136"/>
    </source>
</evidence>
<organism evidence="7">
    <name type="scientific">Lacrimispora sp. BS-2</name>
    <dbReference type="NCBI Taxonomy" id="3151850"/>
    <lineage>
        <taxon>Bacteria</taxon>
        <taxon>Bacillati</taxon>
        <taxon>Bacillota</taxon>
        <taxon>Clostridia</taxon>
        <taxon>Lachnospirales</taxon>
        <taxon>Lachnospiraceae</taxon>
        <taxon>Lacrimispora</taxon>
    </lineage>
</organism>
<dbReference type="GO" id="GO:0005886">
    <property type="term" value="C:plasma membrane"/>
    <property type="evidence" value="ECO:0007669"/>
    <property type="project" value="UniProtKB-SubCell"/>
</dbReference>
<feature type="transmembrane region" description="Helical" evidence="6">
    <location>
        <begin position="141"/>
        <end position="164"/>
    </location>
</feature>
<evidence type="ECO:0000256" key="6">
    <source>
        <dbReference type="SAM" id="Phobius"/>
    </source>
</evidence>
<evidence type="ECO:0000256" key="1">
    <source>
        <dbReference type="ARBA" id="ARBA00004651"/>
    </source>
</evidence>
<evidence type="ECO:0000313" key="7">
    <source>
        <dbReference type="EMBL" id="XBS53949.1"/>
    </source>
</evidence>
<feature type="transmembrane region" description="Helical" evidence="6">
    <location>
        <begin position="410"/>
        <end position="426"/>
    </location>
</feature>
<dbReference type="InterPro" id="IPR002797">
    <property type="entry name" value="Polysacc_synth"/>
</dbReference>
<dbReference type="PANTHER" id="PTHR30250:SF11">
    <property type="entry name" value="O-ANTIGEN TRANSPORTER-RELATED"/>
    <property type="match status" value="1"/>
</dbReference>
<feature type="transmembrane region" description="Helical" evidence="6">
    <location>
        <begin position="246"/>
        <end position="267"/>
    </location>
</feature>
<dbReference type="Pfam" id="PF01943">
    <property type="entry name" value="Polysacc_synt"/>
    <property type="match status" value="1"/>
</dbReference>
<name>A0AAU7PNJ1_9FIRM</name>
<reference evidence="7" key="1">
    <citation type="submission" date="2024-06" db="EMBL/GenBank/DDBJ databases">
        <title>Lacrimispora cavernae sp. nov., a novel anaerobe isolated from bat guano pile inside a cave.</title>
        <authorList>
            <person name="Miller S.L."/>
            <person name="Lu N."/>
            <person name="King J."/>
            <person name="Sankaranarayanan K."/>
            <person name="Lawson P.A."/>
        </authorList>
    </citation>
    <scope>NUCLEOTIDE SEQUENCE</scope>
    <source>
        <strain evidence="7">BS-2</strain>
    </source>
</reference>
<feature type="transmembrane region" description="Helical" evidence="6">
    <location>
        <begin position="324"/>
        <end position="341"/>
    </location>
</feature>
<feature type="transmembrane region" description="Helical" evidence="6">
    <location>
        <begin position="85"/>
        <end position="108"/>
    </location>
</feature>
<dbReference type="InterPro" id="IPR050833">
    <property type="entry name" value="Poly_Biosynth_Transport"/>
</dbReference>
<feature type="transmembrane region" description="Helical" evidence="6">
    <location>
        <begin position="55"/>
        <end position="73"/>
    </location>
</feature>
<dbReference type="EMBL" id="CP157940">
    <property type="protein sequence ID" value="XBS53949.1"/>
    <property type="molecule type" value="Genomic_DNA"/>
</dbReference>
<comment type="subcellular location">
    <subcellularLocation>
        <location evidence="1">Cell membrane</location>
        <topology evidence="1">Multi-pass membrane protein</topology>
    </subcellularLocation>
</comment>
<feature type="transmembrane region" description="Helical" evidence="6">
    <location>
        <begin position="353"/>
        <end position="372"/>
    </location>
</feature>
<keyword evidence="3 6" id="KW-0812">Transmembrane</keyword>
<protein>
    <submittedName>
        <fullName evidence="7">Polysaccharide biosynthesis C-terminal domain-containing protein</fullName>
    </submittedName>
</protein>
<feature type="transmembrane region" description="Helical" evidence="6">
    <location>
        <begin position="378"/>
        <end position="398"/>
    </location>
</feature>
<dbReference type="RefSeq" id="WP_349946260.1">
    <property type="nucleotide sequence ID" value="NZ_CP157940.1"/>
</dbReference>
<sequence length="468" mass="53962">MLKNKYMRLVNDMAVFTVGTVLTKLVQFVLMPLYTTYMTTEAYGVAELTNNMSELLFPIVTLCIYEAVFRYVIGSKYSKEEIVTSSIKVLFLSSLFGAILVFFLHFVLHYKYAFYLYLILYAYSFRMLIAYYARGKGYSKLFAISGIVNAFFLALFSVLFLVYFRWDVKGYLLAIAFSYIFSMLFLLIGGGLYKEIRFNIKTNLITRELLRYSMPLIIYNVGYWITTMSGRYILLWNTDVSTAGVYAAVIKMASVINMLQQAFYAAFQLNTSREYESLDKENYFSNIFRLYAASIVMFGSVILCFSPLLAKITLKYEFYAAKEFLPLILFIAIIDCLFCFLKTMYTTYKYTKRAVPSMLIGSIVNVVVCLLTVNKYGIWGICIASLLCYISQALYRVIDVKKFVNIRYDWKIIISGLAALSIQVILLTKENISGIVIACFIAILVFVFNFIYYKKEIMQVVNKVVKNI</sequence>
<feature type="transmembrane region" description="Helical" evidence="6">
    <location>
        <begin position="170"/>
        <end position="193"/>
    </location>
</feature>
<feature type="transmembrane region" description="Helical" evidence="6">
    <location>
        <begin position="432"/>
        <end position="453"/>
    </location>
</feature>
<keyword evidence="2" id="KW-1003">Cell membrane</keyword>
<keyword evidence="4 6" id="KW-1133">Transmembrane helix</keyword>
<keyword evidence="5 6" id="KW-0472">Membrane</keyword>
<feature type="transmembrane region" description="Helical" evidence="6">
    <location>
        <begin position="214"/>
        <end position="234"/>
    </location>
</feature>
<feature type="transmembrane region" description="Helical" evidence="6">
    <location>
        <begin position="288"/>
        <end position="312"/>
    </location>
</feature>